<evidence type="ECO:0000256" key="3">
    <source>
        <dbReference type="ARBA" id="ARBA00022679"/>
    </source>
</evidence>
<dbReference type="InterPro" id="IPR002213">
    <property type="entry name" value="UDP_glucos_trans"/>
</dbReference>
<dbReference type="CDD" id="cd03784">
    <property type="entry name" value="GT1_Gtf-like"/>
    <property type="match status" value="1"/>
</dbReference>
<dbReference type="Gene3D" id="3.40.50.2000">
    <property type="entry name" value="Glycogen Phosphorylase B"/>
    <property type="match status" value="1"/>
</dbReference>
<dbReference type="GeneID" id="126890103"/>
<organism evidence="6 7">
    <name type="scientific">Diabrotica virgifera virgifera</name>
    <name type="common">western corn rootworm</name>
    <dbReference type="NCBI Taxonomy" id="50390"/>
    <lineage>
        <taxon>Eukaryota</taxon>
        <taxon>Metazoa</taxon>
        <taxon>Ecdysozoa</taxon>
        <taxon>Arthropoda</taxon>
        <taxon>Hexapoda</taxon>
        <taxon>Insecta</taxon>
        <taxon>Pterygota</taxon>
        <taxon>Neoptera</taxon>
        <taxon>Endopterygota</taxon>
        <taxon>Coleoptera</taxon>
        <taxon>Polyphaga</taxon>
        <taxon>Cucujiformia</taxon>
        <taxon>Chrysomeloidea</taxon>
        <taxon>Chrysomelidae</taxon>
        <taxon>Galerucinae</taxon>
        <taxon>Diabroticina</taxon>
        <taxon>Diabroticites</taxon>
        <taxon>Diabrotica</taxon>
    </lineage>
</organism>
<keyword evidence="7" id="KW-1185">Reference proteome</keyword>
<name>A0ABM5KXI3_DIAVI</name>
<keyword evidence="5" id="KW-0472">Membrane</keyword>
<comment type="similarity">
    <text evidence="1 4">Belongs to the UDP-glycosyltransferase family.</text>
</comment>
<dbReference type="RefSeq" id="XP_050514908.1">
    <property type="nucleotide sequence ID" value="XM_050658951.1"/>
</dbReference>
<accession>A0ABM5KXI3</accession>
<reference evidence="6" key="1">
    <citation type="submission" date="2025-05" db="UniProtKB">
        <authorList>
            <consortium name="EnsemblMetazoa"/>
        </authorList>
    </citation>
    <scope>IDENTIFICATION</scope>
</reference>
<evidence type="ECO:0000256" key="2">
    <source>
        <dbReference type="ARBA" id="ARBA00022676"/>
    </source>
</evidence>
<sequence length="538" mass="61447">MKVLTCLYLVILNGILLVDSSKILLMFTFFGKSHYFSGRSLAKGLAKAGHDVTLVSTFKDTDKVKEYTEVFLDGVNEQLGITSSFNDMVLDTTALDTMIGVNYISKFITEISLGHKKFQSLLKSNQTFDLIIQEDLCNDALKGLSWYYNAPIILFSVFSSTNHLVSVTGSSVPSSYVPNVWSRSVSYPMTFWQRSMNFFLNTLESTVLHLYTYVVQQWMLDKYFPGAPDLETLNKNVALIFVNNHESVMPAIPQVPNMVNILGFHLKENSKLPNELQNFMDEAKYGVILFSFGTFINVSDINNDTKVLFLKSFRKLKQKVIWKSDEYIMEKPDNIRMEKWIPQEEILAHPNCKLFITHGGFNSVIETIYHAVPVLAMPLVGDQHFNAARIVDLNIGISTSFREITEEILDSLLEEILTNNKYQENVRRSSNLLKDRPVKPMDLVKYWVDYVIRHKDLSHMRLSGIDLVWYQYYSVDVILLWGGGFIAVIYLLPRGAPAPETERQPIDNLGQRSSVSRASSVYSTRSNQSIIDLEKEYT</sequence>
<dbReference type="PANTHER" id="PTHR48043">
    <property type="entry name" value="EG:EG0003.4 PROTEIN-RELATED"/>
    <property type="match status" value="1"/>
</dbReference>
<dbReference type="InterPro" id="IPR035595">
    <property type="entry name" value="UDP_glycos_trans_CS"/>
</dbReference>
<dbReference type="SUPFAM" id="SSF53756">
    <property type="entry name" value="UDP-Glycosyltransferase/glycogen phosphorylase"/>
    <property type="match status" value="1"/>
</dbReference>
<keyword evidence="5" id="KW-0812">Transmembrane</keyword>
<feature type="transmembrane region" description="Helical" evidence="5">
    <location>
        <begin position="469"/>
        <end position="492"/>
    </location>
</feature>
<dbReference type="Proteomes" id="UP001652700">
    <property type="component" value="Unplaced"/>
</dbReference>
<evidence type="ECO:0000256" key="5">
    <source>
        <dbReference type="SAM" id="Phobius"/>
    </source>
</evidence>
<dbReference type="PROSITE" id="PS00375">
    <property type="entry name" value="UDPGT"/>
    <property type="match status" value="1"/>
</dbReference>
<evidence type="ECO:0008006" key="8">
    <source>
        <dbReference type="Google" id="ProtNLM"/>
    </source>
</evidence>
<evidence type="ECO:0000256" key="1">
    <source>
        <dbReference type="ARBA" id="ARBA00009995"/>
    </source>
</evidence>
<dbReference type="Pfam" id="PF00201">
    <property type="entry name" value="UDPGT"/>
    <property type="match status" value="1"/>
</dbReference>
<keyword evidence="3 4" id="KW-0808">Transferase</keyword>
<keyword evidence="5" id="KW-1133">Transmembrane helix</keyword>
<dbReference type="InterPro" id="IPR050271">
    <property type="entry name" value="UDP-glycosyltransferase"/>
</dbReference>
<dbReference type="EnsemblMetazoa" id="XM_050658951.1">
    <property type="protein sequence ID" value="XP_050514908.1"/>
    <property type="gene ID" value="LOC126890103"/>
</dbReference>
<evidence type="ECO:0000313" key="6">
    <source>
        <dbReference type="EnsemblMetazoa" id="XP_050514908.1"/>
    </source>
</evidence>
<evidence type="ECO:0000256" key="4">
    <source>
        <dbReference type="RuleBase" id="RU003718"/>
    </source>
</evidence>
<proteinExistence type="inferred from homology"/>
<evidence type="ECO:0000313" key="7">
    <source>
        <dbReference type="Proteomes" id="UP001652700"/>
    </source>
</evidence>
<keyword evidence="2 4" id="KW-0328">Glycosyltransferase</keyword>
<protein>
    <recommendedName>
        <fullName evidence="8">UDP-glucuronosyltransferase</fullName>
    </recommendedName>
</protein>
<dbReference type="PANTHER" id="PTHR48043:SF159">
    <property type="entry name" value="EG:EG0003.4 PROTEIN-RELATED"/>
    <property type="match status" value="1"/>
</dbReference>